<dbReference type="EMBL" id="JAFIRN010000013">
    <property type="protein sequence ID" value="KAG5837639.1"/>
    <property type="molecule type" value="Genomic_DNA"/>
</dbReference>
<evidence type="ECO:0000313" key="2">
    <source>
        <dbReference type="EMBL" id="KAG5837639.1"/>
    </source>
</evidence>
<feature type="compositionally biased region" description="Polar residues" evidence="1">
    <location>
        <begin position="224"/>
        <end position="248"/>
    </location>
</feature>
<feature type="compositionally biased region" description="Basic residues" evidence="1">
    <location>
        <begin position="579"/>
        <end position="589"/>
    </location>
</feature>
<feature type="region of interest" description="Disordered" evidence="1">
    <location>
        <begin position="437"/>
        <end position="483"/>
    </location>
</feature>
<feature type="region of interest" description="Disordered" evidence="1">
    <location>
        <begin position="500"/>
        <end position="589"/>
    </location>
</feature>
<evidence type="ECO:0000313" key="3">
    <source>
        <dbReference type="Proteomes" id="UP001044222"/>
    </source>
</evidence>
<keyword evidence="3" id="KW-1185">Reference proteome</keyword>
<feature type="region of interest" description="Disordered" evidence="1">
    <location>
        <begin position="202"/>
        <end position="253"/>
    </location>
</feature>
<feature type="compositionally biased region" description="Polar residues" evidence="1">
    <location>
        <begin position="530"/>
        <end position="541"/>
    </location>
</feature>
<feature type="compositionally biased region" description="Basic residues" evidence="1">
    <location>
        <begin position="437"/>
        <end position="447"/>
    </location>
</feature>
<proteinExistence type="predicted"/>
<comment type="caution">
    <text evidence="2">The sequence shown here is derived from an EMBL/GenBank/DDBJ whole genome shotgun (WGS) entry which is preliminary data.</text>
</comment>
<feature type="compositionally biased region" description="Low complexity" evidence="1">
    <location>
        <begin position="266"/>
        <end position="286"/>
    </location>
</feature>
<feature type="region of interest" description="Disordered" evidence="1">
    <location>
        <begin position="1"/>
        <end position="41"/>
    </location>
</feature>
<evidence type="ECO:0000256" key="1">
    <source>
        <dbReference type="SAM" id="MobiDB-lite"/>
    </source>
</evidence>
<feature type="region of interest" description="Disordered" evidence="1">
    <location>
        <begin position="86"/>
        <end position="130"/>
    </location>
</feature>
<feature type="compositionally biased region" description="Pro residues" evidence="1">
    <location>
        <begin position="287"/>
        <end position="297"/>
    </location>
</feature>
<dbReference type="AlphaFoldDB" id="A0A9D3LXJ5"/>
<feature type="compositionally biased region" description="Low complexity" evidence="1">
    <location>
        <begin position="542"/>
        <end position="565"/>
    </location>
</feature>
<feature type="region of interest" description="Disordered" evidence="1">
    <location>
        <begin position="266"/>
        <end position="331"/>
    </location>
</feature>
<feature type="compositionally biased region" description="Low complexity" evidence="1">
    <location>
        <begin position="202"/>
        <end position="216"/>
    </location>
</feature>
<sequence>MHNPSAGPAADGTALTGLSAPTPSLLSSGGVKVEPSLTPAQPSLNLAQSSLNLAQPSLTPAQPSLTLAQPSLNLAQPSTTLAQPSLNLAQPSLNPTQPSVTLAQPSLNPTQPSATLAQPSLNPAQSSSAVAPTIQLPSSMSSSAFSQVIPQPAQSSTTFSLASVVKPPSSSSSATAATVTTSGAVNPLASCFKPIFGPVAGTAPPSATSASSSAPPHFKPIFGQPQTTPAAPASSESGSVFGQLSGTTAPADPAVQAPAKSLFGTWSAAPGTSAAPTTNGAPSSSAPRPPLRQPRPQPHLHRRPWPRTLSVWGGHGNHGSPSRHPGGFQLRHAQHPGLHRALRRVQHGHLRGNRPRPASQPGFSFGKPAFDGPAAFLRPQAVAAKPFAFGSSGGGEGRGNALQLRGGRHYVRPSILRDPQPAGVRWRHVRVRVRDHHGSLHRPHLRLQHPDLRPSPAPAPTFSFGVQRPHSPTPRPLPGHAPAARLRGFNFRRRWRAARLAPDPAHPSGLTQNFSFGGANNAADSKPAFGTSTPAFGQSTAAPVPFGSPGFAPSPFGGSPAPAFSIGSGSKPSGARQRLQARRQHTRKK</sequence>
<reference evidence="2" key="1">
    <citation type="submission" date="2021-01" db="EMBL/GenBank/DDBJ databases">
        <title>A chromosome-scale assembly of European eel, Anguilla anguilla.</title>
        <authorList>
            <person name="Henkel C."/>
            <person name="Jong-Raadsen S.A."/>
            <person name="Dufour S."/>
            <person name="Weltzien F.-A."/>
            <person name="Palstra A.P."/>
            <person name="Pelster B."/>
            <person name="Spaink H.P."/>
            <person name="Van Den Thillart G.E."/>
            <person name="Jansen H."/>
            <person name="Zahm M."/>
            <person name="Klopp C."/>
            <person name="Cedric C."/>
            <person name="Louis A."/>
            <person name="Berthelot C."/>
            <person name="Parey E."/>
            <person name="Roest Crollius H."/>
            <person name="Montfort J."/>
            <person name="Robinson-Rechavi M."/>
            <person name="Bucao C."/>
            <person name="Bouchez O."/>
            <person name="Gislard M."/>
            <person name="Lluch J."/>
            <person name="Milhes M."/>
            <person name="Lampietro C."/>
            <person name="Lopez Roques C."/>
            <person name="Donnadieu C."/>
            <person name="Braasch I."/>
            <person name="Desvignes T."/>
            <person name="Postlethwait J."/>
            <person name="Bobe J."/>
            <person name="Guiguen Y."/>
            <person name="Dirks R."/>
        </authorList>
    </citation>
    <scope>NUCLEOTIDE SEQUENCE</scope>
    <source>
        <strain evidence="2">Tag_6206</strain>
        <tissue evidence="2">Liver</tissue>
    </source>
</reference>
<dbReference type="Proteomes" id="UP001044222">
    <property type="component" value="Chromosome 13"/>
</dbReference>
<organism evidence="2 3">
    <name type="scientific">Anguilla anguilla</name>
    <name type="common">European freshwater eel</name>
    <name type="synonym">Muraena anguilla</name>
    <dbReference type="NCBI Taxonomy" id="7936"/>
    <lineage>
        <taxon>Eukaryota</taxon>
        <taxon>Metazoa</taxon>
        <taxon>Chordata</taxon>
        <taxon>Craniata</taxon>
        <taxon>Vertebrata</taxon>
        <taxon>Euteleostomi</taxon>
        <taxon>Actinopterygii</taxon>
        <taxon>Neopterygii</taxon>
        <taxon>Teleostei</taxon>
        <taxon>Anguilliformes</taxon>
        <taxon>Anguillidae</taxon>
        <taxon>Anguilla</taxon>
    </lineage>
</organism>
<accession>A0A9D3LXJ5</accession>
<gene>
    <name evidence="2" type="ORF">ANANG_G00241570</name>
</gene>
<name>A0A9D3LXJ5_ANGAN</name>
<protein>
    <submittedName>
        <fullName evidence="2">Uncharacterized protein</fullName>
    </submittedName>
</protein>